<dbReference type="InterPro" id="IPR018632">
    <property type="entry name" value="AAA-associated_dom_C"/>
</dbReference>
<dbReference type="PROSITE" id="PS00211">
    <property type="entry name" value="ABC_TRANSPORTER_1"/>
    <property type="match status" value="1"/>
</dbReference>
<proteinExistence type="predicted"/>
<dbReference type="InterPro" id="IPR027417">
    <property type="entry name" value="P-loop_NTPase"/>
</dbReference>
<protein>
    <submittedName>
        <fullName evidence="5">ATP-binding cassette domain-containing protein</fullName>
    </submittedName>
</protein>
<dbReference type="InterPro" id="IPR003593">
    <property type="entry name" value="AAA+_ATPase"/>
</dbReference>
<keyword evidence="2" id="KW-0547">Nucleotide-binding</keyword>
<evidence type="ECO:0000313" key="5">
    <source>
        <dbReference type="EMBL" id="MVU81365.1"/>
    </source>
</evidence>
<sequence length="428" mass="47096">MSTPVITVDRVTKNFTNPSGEQLAVLSDVRMELREGEIVALLGKSGSGKSTLMRIIAGLVQPSAGTARLREAEITAPNASTAMVFQTFALLPWLTVRQNVELGLRAQGIPAYERAERVTDAIDMIGLDGFENAYPKELSGGMRQRVGFARALVVRPEVLLMDEPFSALDVLTAENLRGELMRLWGESAFPTKTMLMVTHNIEEAVQLADRILVLDNNPGRIKGELEIAIPHPRDTRSTRFQNLVDHAYRMLTDSPFDGDRCGVTPTPTNRPLPETSVDGIAGMLDLVAENGGRADLPDLAAGLRFELDDIMPVVDAARMLGLATAADGDLELTVDGRMFVEGDIDTAKGIFARLARVNAPLVGAVDHALANAHNQRMRDGFFLDLLRRNFTEEAARRQIRIAVDWGRYGELYEYDADERMFMRHPVAA</sequence>
<dbReference type="RefSeq" id="WP_157390957.1">
    <property type="nucleotide sequence ID" value="NZ_WRPP01000006.1"/>
</dbReference>
<dbReference type="Gene3D" id="3.40.50.300">
    <property type="entry name" value="P-loop containing nucleotide triphosphate hydrolases"/>
    <property type="match status" value="1"/>
</dbReference>
<evidence type="ECO:0000256" key="1">
    <source>
        <dbReference type="ARBA" id="ARBA00022448"/>
    </source>
</evidence>
<dbReference type="PROSITE" id="PS50893">
    <property type="entry name" value="ABC_TRANSPORTER_2"/>
    <property type="match status" value="1"/>
</dbReference>
<dbReference type="InterPro" id="IPR003439">
    <property type="entry name" value="ABC_transporter-like_ATP-bd"/>
</dbReference>
<dbReference type="GO" id="GO:0005524">
    <property type="term" value="F:ATP binding"/>
    <property type="evidence" value="ECO:0007669"/>
    <property type="project" value="UniProtKB-KW"/>
</dbReference>
<keyword evidence="3 5" id="KW-0067">ATP-binding</keyword>
<dbReference type="Proteomes" id="UP000466794">
    <property type="component" value="Unassembled WGS sequence"/>
</dbReference>
<dbReference type="Pfam" id="PF09821">
    <property type="entry name" value="AAA_assoc_C"/>
    <property type="match status" value="1"/>
</dbReference>
<evidence type="ECO:0000256" key="2">
    <source>
        <dbReference type="ARBA" id="ARBA00022741"/>
    </source>
</evidence>
<dbReference type="InterPro" id="IPR050166">
    <property type="entry name" value="ABC_transporter_ATP-bind"/>
</dbReference>
<feature type="domain" description="ABC transporter" evidence="4">
    <location>
        <begin position="6"/>
        <end position="241"/>
    </location>
</feature>
<dbReference type="GO" id="GO:0016887">
    <property type="term" value="F:ATP hydrolysis activity"/>
    <property type="evidence" value="ECO:0007669"/>
    <property type="project" value="InterPro"/>
</dbReference>
<evidence type="ECO:0000313" key="6">
    <source>
        <dbReference type="Proteomes" id="UP000466794"/>
    </source>
</evidence>
<accession>A0A7K1V415</accession>
<name>A0A7K1V415_9NOCA</name>
<organism evidence="5 6">
    <name type="scientific">Nocardia terrae</name>
    <dbReference type="NCBI Taxonomy" id="2675851"/>
    <lineage>
        <taxon>Bacteria</taxon>
        <taxon>Bacillati</taxon>
        <taxon>Actinomycetota</taxon>
        <taxon>Actinomycetes</taxon>
        <taxon>Mycobacteriales</taxon>
        <taxon>Nocardiaceae</taxon>
        <taxon>Nocardia</taxon>
    </lineage>
</organism>
<gene>
    <name evidence="5" type="ORF">GPX89_29495</name>
</gene>
<dbReference type="EMBL" id="WRPP01000006">
    <property type="protein sequence ID" value="MVU81365.1"/>
    <property type="molecule type" value="Genomic_DNA"/>
</dbReference>
<keyword evidence="1" id="KW-0813">Transport</keyword>
<evidence type="ECO:0000259" key="4">
    <source>
        <dbReference type="PROSITE" id="PS50893"/>
    </source>
</evidence>
<evidence type="ECO:0000256" key="3">
    <source>
        <dbReference type="ARBA" id="ARBA00022840"/>
    </source>
</evidence>
<dbReference type="SUPFAM" id="SSF52540">
    <property type="entry name" value="P-loop containing nucleoside triphosphate hydrolases"/>
    <property type="match status" value="1"/>
</dbReference>
<dbReference type="SMART" id="SM00382">
    <property type="entry name" value="AAA"/>
    <property type="match status" value="1"/>
</dbReference>
<dbReference type="CDD" id="cd03293">
    <property type="entry name" value="ABC_NrtD_SsuB_transporters"/>
    <property type="match status" value="1"/>
</dbReference>
<dbReference type="AlphaFoldDB" id="A0A7K1V415"/>
<reference evidence="5 6" key="1">
    <citation type="submission" date="2019-12" db="EMBL/GenBank/DDBJ databases">
        <title>Nocardia sp. nov. ET3-3 isolated from soil.</title>
        <authorList>
            <person name="Kanchanasin P."/>
            <person name="Tanasupawat S."/>
            <person name="Yuki M."/>
            <person name="Kudo T."/>
        </authorList>
    </citation>
    <scope>NUCLEOTIDE SEQUENCE [LARGE SCALE GENOMIC DNA]</scope>
    <source>
        <strain evidence="5 6">ET3-3</strain>
    </source>
</reference>
<keyword evidence="6" id="KW-1185">Reference proteome</keyword>
<dbReference type="PANTHER" id="PTHR42788">
    <property type="entry name" value="TAURINE IMPORT ATP-BINDING PROTEIN-RELATED"/>
    <property type="match status" value="1"/>
</dbReference>
<dbReference type="Pfam" id="PF00005">
    <property type="entry name" value="ABC_tran"/>
    <property type="match status" value="1"/>
</dbReference>
<dbReference type="InterPro" id="IPR017871">
    <property type="entry name" value="ABC_transporter-like_CS"/>
</dbReference>
<comment type="caution">
    <text evidence="5">The sequence shown here is derived from an EMBL/GenBank/DDBJ whole genome shotgun (WGS) entry which is preliminary data.</text>
</comment>
<dbReference type="PANTHER" id="PTHR42788:SF13">
    <property type="entry name" value="ALIPHATIC SULFONATES IMPORT ATP-BINDING PROTEIN SSUB"/>
    <property type="match status" value="1"/>
</dbReference>